<keyword evidence="4" id="KW-1185">Reference proteome</keyword>
<evidence type="ECO:0000256" key="1">
    <source>
        <dbReference type="SAM" id="MobiDB-lite"/>
    </source>
</evidence>
<feature type="domain" description="CCHC-type" evidence="2">
    <location>
        <begin position="136"/>
        <end position="152"/>
    </location>
</feature>
<organism evidence="3 4">
    <name type="scientific">Trichonephila clavipes</name>
    <name type="common">Golden silk orbweaver</name>
    <name type="synonym">Nephila clavipes</name>
    <dbReference type="NCBI Taxonomy" id="2585209"/>
    <lineage>
        <taxon>Eukaryota</taxon>
        <taxon>Metazoa</taxon>
        <taxon>Ecdysozoa</taxon>
        <taxon>Arthropoda</taxon>
        <taxon>Chelicerata</taxon>
        <taxon>Arachnida</taxon>
        <taxon>Araneae</taxon>
        <taxon>Araneomorphae</taxon>
        <taxon>Entelegynae</taxon>
        <taxon>Araneoidea</taxon>
        <taxon>Nephilidae</taxon>
        <taxon>Trichonephila</taxon>
    </lineage>
</organism>
<dbReference type="Gene3D" id="4.10.60.10">
    <property type="entry name" value="Zinc finger, CCHC-type"/>
    <property type="match status" value="1"/>
</dbReference>
<accession>A0A8X6RG87</accession>
<protein>
    <submittedName>
        <fullName evidence="3">Nucleic-acid-binding protein from transposon X-element</fullName>
    </submittedName>
</protein>
<reference evidence="3" key="1">
    <citation type="submission" date="2020-08" db="EMBL/GenBank/DDBJ databases">
        <title>Multicomponent nature underlies the extraordinary mechanical properties of spider dragline silk.</title>
        <authorList>
            <person name="Kono N."/>
            <person name="Nakamura H."/>
            <person name="Mori M."/>
            <person name="Yoshida Y."/>
            <person name="Ohtoshi R."/>
            <person name="Malay A.D."/>
            <person name="Moran D.A.P."/>
            <person name="Tomita M."/>
            <person name="Numata K."/>
            <person name="Arakawa K."/>
        </authorList>
    </citation>
    <scope>NUCLEOTIDE SEQUENCE</scope>
</reference>
<feature type="region of interest" description="Disordered" evidence="1">
    <location>
        <begin position="251"/>
        <end position="281"/>
    </location>
</feature>
<dbReference type="GO" id="GO:0008270">
    <property type="term" value="F:zinc ion binding"/>
    <property type="evidence" value="ECO:0007669"/>
    <property type="project" value="InterPro"/>
</dbReference>
<dbReference type="AlphaFoldDB" id="A0A8X6RG87"/>
<sequence length="281" mass="32155">MKIINTAFPKIRSKLSGEFIKLYSDNSEQYHKLLQFVKQNNFQFHAITPKHDRPIKVVIKGLPRDSKIEDIQNDLLEQGFLETKISQLTGRITKQKLPIFMVTLPRNINNAKIFDLKYLSYLSIRVEGYEGTGVTQCYKCNRFNHTADNCHMTPRCIKCGQAHQTKECPIQHVDNTYCINCQTYGHMANYSKCPLYPKPRKGKTVKNNYTTVVESIVRPNLTYAQATSKQTSNNSKNTPQMAPRSIEVPAVSQQTQANRNVKIPIPPQNNNLIENSPQLLL</sequence>
<gene>
    <name evidence="3" type="primary">ORF1</name>
    <name evidence="3" type="ORF">TNCV_5004661</name>
</gene>
<proteinExistence type="predicted"/>
<dbReference type="InterPro" id="IPR006579">
    <property type="entry name" value="Pre_C2HC_dom"/>
</dbReference>
<dbReference type="InterPro" id="IPR001878">
    <property type="entry name" value="Znf_CCHC"/>
</dbReference>
<dbReference type="SMART" id="SM00343">
    <property type="entry name" value="ZnF_C2HC"/>
    <property type="match status" value="3"/>
</dbReference>
<name>A0A8X6RG87_TRICX</name>
<dbReference type="EMBL" id="BMAU01021139">
    <property type="protein sequence ID" value="GFX92002.1"/>
    <property type="molecule type" value="Genomic_DNA"/>
</dbReference>
<evidence type="ECO:0000313" key="3">
    <source>
        <dbReference type="EMBL" id="GFX92002.1"/>
    </source>
</evidence>
<evidence type="ECO:0000259" key="2">
    <source>
        <dbReference type="SMART" id="SM00343"/>
    </source>
</evidence>
<feature type="domain" description="CCHC-type" evidence="2">
    <location>
        <begin position="155"/>
        <end position="170"/>
    </location>
</feature>
<evidence type="ECO:0000313" key="4">
    <source>
        <dbReference type="Proteomes" id="UP000887159"/>
    </source>
</evidence>
<dbReference type="Proteomes" id="UP000887159">
    <property type="component" value="Unassembled WGS sequence"/>
</dbReference>
<dbReference type="GO" id="GO:0003676">
    <property type="term" value="F:nucleic acid binding"/>
    <property type="evidence" value="ECO:0007669"/>
    <property type="project" value="InterPro"/>
</dbReference>
<feature type="domain" description="CCHC-type" evidence="2">
    <location>
        <begin position="177"/>
        <end position="195"/>
    </location>
</feature>
<feature type="compositionally biased region" description="Polar residues" evidence="1">
    <location>
        <begin position="268"/>
        <end position="281"/>
    </location>
</feature>
<comment type="caution">
    <text evidence="3">The sequence shown here is derived from an EMBL/GenBank/DDBJ whole genome shotgun (WGS) entry which is preliminary data.</text>
</comment>
<dbReference type="Pfam" id="PF07530">
    <property type="entry name" value="PRE_C2HC"/>
    <property type="match status" value="1"/>
</dbReference>